<proteinExistence type="predicted"/>
<evidence type="ECO:0000313" key="1">
    <source>
        <dbReference type="EMBL" id="RMU69127.1"/>
    </source>
</evidence>
<name>A0A3M5WHI8_PSEAP</name>
<evidence type="ECO:0000313" key="2">
    <source>
        <dbReference type="Proteomes" id="UP000274315"/>
    </source>
</evidence>
<dbReference type="Proteomes" id="UP000274315">
    <property type="component" value="Unassembled WGS sequence"/>
</dbReference>
<reference evidence="1 2" key="1">
    <citation type="submission" date="2018-08" db="EMBL/GenBank/DDBJ databases">
        <title>Recombination of ecologically and evolutionarily significant loci maintains genetic cohesion in the Pseudomonas syringae species complex.</title>
        <authorList>
            <person name="Dillon M."/>
            <person name="Thakur S."/>
            <person name="Almeida R.N.D."/>
            <person name="Weir B.S."/>
            <person name="Guttman D.S."/>
        </authorList>
    </citation>
    <scope>NUCLEOTIDE SEQUENCE [LARGE SCALE GENOMIC DNA]</scope>
    <source>
        <strain evidence="1 2">ICMP 11935</strain>
    </source>
</reference>
<dbReference type="AlphaFoldDB" id="A0A3M5WHI8"/>
<accession>A0A3M5WHI8</accession>
<organism evidence="1 2">
    <name type="scientific">Pseudomonas syringae pv. aptata</name>
    <dbReference type="NCBI Taxonomy" id="83167"/>
    <lineage>
        <taxon>Bacteria</taxon>
        <taxon>Pseudomonadati</taxon>
        <taxon>Pseudomonadota</taxon>
        <taxon>Gammaproteobacteria</taxon>
        <taxon>Pseudomonadales</taxon>
        <taxon>Pseudomonadaceae</taxon>
        <taxon>Pseudomonas</taxon>
        <taxon>Pseudomonas syringae</taxon>
    </lineage>
</organism>
<protein>
    <submittedName>
        <fullName evidence="1">Uncharacterized protein</fullName>
    </submittedName>
</protein>
<sequence length="32" mass="3332">MSRSLDTLLRPSLLAVAIALCTPMTSPLSMAA</sequence>
<gene>
    <name evidence="1" type="ORF">ALP24_04787</name>
</gene>
<dbReference type="EMBL" id="RBUF01000621">
    <property type="protein sequence ID" value="RMU69127.1"/>
    <property type="molecule type" value="Genomic_DNA"/>
</dbReference>
<comment type="caution">
    <text evidence="1">The sequence shown here is derived from an EMBL/GenBank/DDBJ whole genome shotgun (WGS) entry which is preliminary data.</text>
</comment>